<evidence type="ECO:0000313" key="1">
    <source>
        <dbReference type="EMBL" id="KAA3435960.1"/>
    </source>
</evidence>
<protein>
    <recommendedName>
        <fullName evidence="3">XRE family transcriptional regulator</fullName>
    </recommendedName>
</protein>
<comment type="caution">
    <text evidence="1">The sequence shown here is derived from an EMBL/GenBank/DDBJ whole genome shotgun (WGS) entry which is preliminary data.</text>
</comment>
<dbReference type="EMBL" id="VKKY01000004">
    <property type="protein sequence ID" value="KAA3435960.1"/>
    <property type="molecule type" value="Genomic_DNA"/>
</dbReference>
<organism evidence="1 2">
    <name type="scientific">Rufibacter hautae</name>
    <dbReference type="NCBI Taxonomy" id="2595005"/>
    <lineage>
        <taxon>Bacteria</taxon>
        <taxon>Pseudomonadati</taxon>
        <taxon>Bacteroidota</taxon>
        <taxon>Cytophagia</taxon>
        <taxon>Cytophagales</taxon>
        <taxon>Hymenobacteraceae</taxon>
        <taxon>Rufibacter</taxon>
    </lineage>
</organism>
<gene>
    <name evidence="1" type="ORF">FOA19_22695</name>
</gene>
<evidence type="ECO:0008006" key="3">
    <source>
        <dbReference type="Google" id="ProtNLM"/>
    </source>
</evidence>
<dbReference type="OrthoDB" id="893894at2"/>
<dbReference type="AlphaFoldDB" id="A0A5B6T8Y7"/>
<dbReference type="RefSeq" id="WP_149093170.1">
    <property type="nucleotide sequence ID" value="NZ_VKKY01000004.1"/>
</dbReference>
<reference evidence="1 2" key="1">
    <citation type="submission" date="2019-07" db="EMBL/GenBank/DDBJ databases">
        <title>Rufibacter sp. nov., isolated from lake sediment.</title>
        <authorList>
            <person name="Qu J.-H."/>
        </authorList>
    </citation>
    <scope>NUCLEOTIDE SEQUENCE [LARGE SCALE GENOMIC DNA]</scope>
    <source>
        <strain evidence="1 2">NBS58-1</strain>
    </source>
</reference>
<sequence>MKISDEPVKLFLELQKKLPAILSSFGIKQVYVYKGIGMPRPTWEVKKRNQTFTISEMQDICDLINTGKTKPRQQNKSTIVEVKN</sequence>
<keyword evidence="2" id="KW-1185">Reference proteome</keyword>
<dbReference type="Proteomes" id="UP000324133">
    <property type="component" value="Unassembled WGS sequence"/>
</dbReference>
<accession>A0A5B6T8Y7</accession>
<name>A0A5B6T8Y7_9BACT</name>
<evidence type="ECO:0000313" key="2">
    <source>
        <dbReference type="Proteomes" id="UP000324133"/>
    </source>
</evidence>
<proteinExistence type="predicted"/>